<dbReference type="Gene3D" id="1.10.10.10">
    <property type="entry name" value="Winged helix-like DNA-binding domain superfamily/Winged helix DNA-binding domain"/>
    <property type="match status" value="1"/>
</dbReference>
<dbReference type="SUPFAM" id="SSF88659">
    <property type="entry name" value="Sigma3 and sigma4 domains of RNA polymerase sigma factors"/>
    <property type="match status" value="1"/>
</dbReference>
<evidence type="ECO:0000256" key="4">
    <source>
        <dbReference type="ARBA" id="ARBA00023163"/>
    </source>
</evidence>
<dbReference type="PANTHER" id="PTHR43133">
    <property type="entry name" value="RNA POLYMERASE ECF-TYPE SIGMA FACTO"/>
    <property type="match status" value="1"/>
</dbReference>
<dbReference type="InterPro" id="IPR007627">
    <property type="entry name" value="RNA_pol_sigma70_r2"/>
</dbReference>
<dbReference type="Gene3D" id="1.10.1740.10">
    <property type="match status" value="1"/>
</dbReference>
<dbReference type="InterPro" id="IPR013325">
    <property type="entry name" value="RNA_pol_sigma_r2"/>
</dbReference>
<reference evidence="7 8" key="1">
    <citation type="submission" date="2018-06" db="EMBL/GenBank/DDBJ databases">
        <title>The draft genome sequence of Crocinitomix sp. SM1701.</title>
        <authorList>
            <person name="Zhang X."/>
        </authorList>
    </citation>
    <scope>NUCLEOTIDE SEQUENCE [LARGE SCALE GENOMIC DNA]</scope>
    <source>
        <strain evidence="7 8">SM1701</strain>
    </source>
</reference>
<dbReference type="InterPro" id="IPR013249">
    <property type="entry name" value="RNA_pol_sigma70_r4_t2"/>
</dbReference>
<evidence type="ECO:0000259" key="5">
    <source>
        <dbReference type="Pfam" id="PF04542"/>
    </source>
</evidence>
<dbReference type="InterPro" id="IPR036388">
    <property type="entry name" value="WH-like_DNA-bd_sf"/>
</dbReference>
<organism evidence="7 8">
    <name type="scientific">Putridiphycobacter roseus</name>
    <dbReference type="NCBI Taxonomy" id="2219161"/>
    <lineage>
        <taxon>Bacteria</taxon>
        <taxon>Pseudomonadati</taxon>
        <taxon>Bacteroidota</taxon>
        <taxon>Flavobacteriia</taxon>
        <taxon>Flavobacteriales</taxon>
        <taxon>Crocinitomicaceae</taxon>
        <taxon>Putridiphycobacter</taxon>
    </lineage>
</organism>
<protein>
    <submittedName>
        <fullName evidence="7">RNA polymerase subunit sigma</fullName>
    </submittedName>
</protein>
<dbReference type="SUPFAM" id="SSF88946">
    <property type="entry name" value="Sigma2 domain of RNA polymerase sigma factors"/>
    <property type="match status" value="1"/>
</dbReference>
<dbReference type="InterPro" id="IPR039425">
    <property type="entry name" value="RNA_pol_sigma-70-like"/>
</dbReference>
<dbReference type="GO" id="GO:0006352">
    <property type="term" value="P:DNA-templated transcription initiation"/>
    <property type="evidence" value="ECO:0007669"/>
    <property type="project" value="InterPro"/>
</dbReference>
<evidence type="ECO:0000256" key="1">
    <source>
        <dbReference type="ARBA" id="ARBA00010641"/>
    </source>
</evidence>
<evidence type="ECO:0000313" key="8">
    <source>
        <dbReference type="Proteomes" id="UP000249248"/>
    </source>
</evidence>
<dbReference type="InterPro" id="IPR013324">
    <property type="entry name" value="RNA_pol_sigma_r3/r4-like"/>
</dbReference>
<dbReference type="Pfam" id="PF04542">
    <property type="entry name" value="Sigma70_r2"/>
    <property type="match status" value="1"/>
</dbReference>
<dbReference type="GO" id="GO:0003677">
    <property type="term" value="F:DNA binding"/>
    <property type="evidence" value="ECO:0007669"/>
    <property type="project" value="InterPro"/>
</dbReference>
<feature type="domain" description="RNA polymerase sigma factor 70 region 4 type 2" evidence="6">
    <location>
        <begin position="120"/>
        <end position="172"/>
    </location>
</feature>
<evidence type="ECO:0000256" key="2">
    <source>
        <dbReference type="ARBA" id="ARBA00023015"/>
    </source>
</evidence>
<dbReference type="EMBL" id="QKSB01000012">
    <property type="protein sequence ID" value="PZE16069.1"/>
    <property type="molecule type" value="Genomic_DNA"/>
</dbReference>
<keyword evidence="8" id="KW-1185">Reference proteome</keyword>
<dbReference type="Pfam" id="PF08281">
    <property type="entry name" value="Sigma70_r4_2"/>
    <property type="match status" value="1"/>
</dbReference>
<comment type="caution">
    <text evidence="7">The sequence shown here is derived from an EMBL/GenBank/DDBJ whole genome shotgun (WGS) entry which is preliminary data.</text>
</comment>
<feature type="domain" description="RNA polymerase sigma-70 region 2" evidence="5">
    <location>
        <begin position="25"/>
        <end position="90"/>
    </location>
</feature>
<evidence type="ECO:0000313" key="7">
    <source>
        <dbReference type="EMBL" id="PZE16069.1"/>
    </source>
</evidence>
<accession>A0A2W1MVF0</accession>
<name>A0A2W1MVF0_9FLAO</name>
<dbReference type="NCBIfam" id="TIGR02937">
    <property type="entry name" value="sigma70-ECF"/>
    <property type="match status" value="1"/>
</dbReference>
<evidence type="ECO:0000259" key="6">
    <source>
        <dbReference type="Pfam" id="PF08281"/>
    </source>
</evidence>
<keyword evidence="3" id="KW-0731">Sigma factor</keyword>
<keyword evidence="4" id="KW-0804">Transcription</keyword>
<dbReference type="GO" id="GO:0016987">
    <property type="term" value="F:sigma factor activity"/>
    <property type="evidence" value="ECO:0007669"/>
    <property type="project" value="UniProtKB-KW"/>
</dbReference>
<sequence length="179" mass="20698">MQKIADKDLLDQFKVNPQVGFKLIVNAFQERVYWQIRRMTRNHEHAEDIMQNVFIKAWKALPNFKAESAIYSWLYRIAYNETITFLNKENKNPTLTLDDSIIESGANVNGKDFSSEEISEILMNAIATLPEKQAQIFQLKYFEDLKYQEISDLLGTSVGGLKASYHIAVKKIETFIQAL</sequence>
<dbReference type="PANTHER" id="PTHR43133:SF51">
    <property type="entry name" value="RNA POLYMERASE SIGMA FACTOR"/>
    <property type="match status" value="1"/>
</dbReference>
<gene>
    <name evidence="7" type="ORF">DNU06_14815</name>
</gene>
<keyword evidence="2" id="KW-0805">Transcription regulation</keyword>
<dbReference type="CDD" id="cd06171">
    <property type="entry name" value="Sigma70_r4"/>
    <property type="match status" value="1"/>
</dbReference>
<comment type="similarity">
    <text evidence="1">Belongs to the sigma-70 factor family. ECF subfamily.</text>
</comment>
<dbReference type="OrthoDB" id="9780326at2"/>
<dbReference type="RefSeq" id="WP_111064278.1">
    <property type="nucleotide sequence ID" value="NZ_JBHUCU010000001.1"/>
</dbReference>
<evidence type="ECO:0000256" key="3">
    <source>
        <dbReference type="ARBA" id="ARBA00023082"/>
    </source>
</evidence>
<dbReference type="Proteomes" id="UP000249248">
    <property type="component" value="Unassembled WGS sequence"/>
</dbReference>
<dbReference type="InterPro" id="IPR014284">
    <property type="entry name" value="RNA_pol_sigma-70_dom"/>
</dbReference>
<proteinExistence type="inferred from homology"/>
<dbReference type="AlphaFoldDB" id="A0A2W1MVF0"/>